<accession>A0A514BN20</accession>
<feature type="transmembrane region" description="Helical" evidence="1">
    <location>
        <begin position="119"/>
        <end position="138"/>
    </location>
</feature>
<keyword evidence="1" id="KW-1133">Transmembrane helix</keyword>
<feature type="transmembrane region" description="Helical" evidence="1">
    <location>
        <begin position="289"/>
        <end position="306"/>
    </location>
</feature>
<dbReference type="RefSeq" id="WP_141622114.1">
    <property type="nucleotide sequence ID" value="NZ_CP041242.1"/>
</dbReference>
<dbReference type="OrthoDB" id="3693644at2"/>
<dbReference type="InterPro" id="IPR003675">
    <property type="entry name" value="Rce1/LyrA-like_dom"/>
</dbReference>
<dbReference type="PANTHER" id="PTHR35797">
    <property type="entry name" value="PROTEASE-RELATED"/>
    <property type="match status" value="1"/>
</dbReference>
<dbReference type="Pfam" id="PF02517">
    <property type="entry name" value="Rce1-like"/>
    <property type="match status" value="1"/>
</dbReference>
<keyword evidence="1" id="KW-0472">Membrane</keyword>
<dbReference type="GO" id="GO:0006508">
    <property type="term" value="P:proteolysis"/>
    <property type="evidence" value="ECO:0007669"/>
    <property type="project" value="UniProtKB-KW"/>
</dbReference>
<dbReference type="PANTHER" id="PTHR35797:SF1">
    <property type="entry name" value="PROTEASE"/>
    <property type="match status" value="1"/>
</dbReference>
<dbReference type="AlphaFoldDB" id="A0A514BN20"/>
<gene>
    <name evidence="3" type="ORF">FKV23_00565</name>
</gene>
<sequence length="354" mass="38229">MTDKPFSPAAIAGRHPVLVFIVLAFAITWSVWFCVPWIAGPDWALGKIVTGLAFGPALAVILMDRWRGTGATLGNRTWWMRFFPVFAIVATIDVSILLTGDATTAAAFAVAQPPGLSPLGIASALAAAAVAGFIVASLAGSRSPQLSSVFRWRVPLRWWLAALFLPAAWMLLGVLIAWLTGSPIESASGGLPLSVWGLFVLRSILFTLLVVAVGEEAGWRGWMLPELQKRMSPLASTVLIGIVWGLWHYPLFVNGQYPEDPQMVFAKVGVCVLLGILFTWLYNRSGGNLLLAVVLHTALNNTVRVVPFTEHAGLGMIALLLALVFIDRMWRRRGQGPIGSSLTEPSDIEPSRPG</sequence>
<evidence type="ECO:0000256" key="1">
    <source>
        <dbReference type="SAM" id="Phobius"/>
    </source>
</evidence>
<keyword evidence="3" id="KW-0482">Metalloprotease</keyword>
<feature type="transmembrane region" description="Helical" evidence="1">
    <location>
        <begin position="158"/>
        <end position="181"/>
    </location>
</feature>
<feature type="transmembrane region" description="Helical" evidence="1">
    <location>
        <begin position="234"/>
        <end position="252"/>
    </location>
</feature>
<feature type="transmembrane region" description="Helical" evidence="1">
    <location>
        <begin position="78"/>
        <end position="99"/>
    </location>
</feature>
<dbReference type="Proteomes" id="UP000317199">
    <property type="component" value="Chromosome"/>
</dbReference>
<name>A0A514BN20_9GAMM</name>
<dbReference type="GO" id="GO:0004175">
    <property type="term" value="F:endopeptidase activity"/>
    <property type="evidence" value="ECO:0007669"/>
    <property type="project" value="UniProtKB-ARBA"/>
</dbReference>
<dbReference type="InterPro" id="IPR042150">
    <property type="entry name" value="MmRce1-like"/>
</dbReference>
<feature type="transmembrane region" description="Helical" evidence="1">
    <location>
        <begin position="45"/>
        <end position="66"/>
    </location>
</feature>
<keyword evidence="3" id="KW-0645">Protease</keyword>
<keyword evidence="1" id="KW-0812">Transmembrane</keyword>
<proteinExistence type="predicted"/>
<dbReference type="GO" id="GO:0080120">
    <property type="term" value="P:CAAX-box protein maturation"/>
    <property type="evidence" value="ECO:0007669"/>
    <property type="project" value="UniProtKB-ARBA"/>
</dbReference>
<feature type="transmembrane region" description="Helical" evidence="1">
    <location>
        <begin position="312"/>
        <end position="330"/>
    </location>
</feature>
<evidence type="ECO:0000313" key="4">
    <source>
        <dbReference type="Proteomes" id="UP000317199"/>
    </source>
</evidence>
<feature type="transmembrane region" description="Helical" evidence="1">
    <location>
        <begin position="193"/>
        <end position="213"/>
    </location>
</feature>
<evidence type="ECO:0000259" key="2">
    <source>
        <dbReference type="Pfam" id="PF02517"/>
    </source>
</evidence>
<reference evidence="3 4" key="1">
    <citation type="submission" date="2019-06" db="EMBL/GenBank/DDBJ databases">
        <title>Lysobacter alkalisoli sp. nov. isolated from saline-alkali soil.</title>
        <authorList>
            <person name="Sun J.-Q."/>
            <person name="Xu L."/>
        </authorList>
    </citation>
    <scope>NUCLEOTIDE SEQUENCE [LARGE SCALE GENOMIC DNA]</scope>
    <source>
        <strain evidence="3 4">SJ-36</strain>
    </source>
</reference>
<feature type="transmembrane region" description="Helical" evidence="1">
    <location>
        <begin position="17"/>
        <end position="39"/>
    </location>
</feature>
<dbReference type="KEGG" id="lyj:FKV23_00565"/>
<organism evidence="3 4">
    <name type="scientific">Marilutibacter alkalisoli</name>
    <dbReference type="NCBI Taxonomy" id="2591633"/>
    <lineage>
        <taxon>Bacteria</taxon>
        <taxon>Pseudomonadati</taxon>
        <taxon>Pseudomonadota</taxon>
        <taxon>Gammaproteobacteria</taxon>
        <taxon>Lysobacterales</taxon>
        <taxon>Lysobacteraceae</taxon>
        <taxon>Marilutibacter</taxon>
    </lineage>
</organism>
<keyword evidence="3" id="KW-0378">Hydrolase</keyword>
<dbReference type="EMBL" id="CP041242">
    <property type="protein sequence ID" value="QDH68771.1"/>
    <property type="molecule type" value="Genomic_DNA"/>
</dbReference>
<feature type="transmembrane region" description="Helical" evidence="1">
    <location>
        <begin position="264"/>
        <end position="282"/>
    </location>
</feature>
<feature type="domain" description="CAAX prenyl protease 2/Lysostaphin resistance protein A-like" evidence="2">
    <location>
        <begin position="201"/>
        <end position="300"/>
    </location>
</feature>
<evidence type="ECO:0000313" key="3">
    <source>
        <dbReference type="EMBL" id="QDH68771.1"/>
    </source>
</evidence>
<keyword evidence="4" id="KW-1185">Reference proteome</keyword>
<protein>
    <submittedName>
        <fullName evidence="3">CPBP family intramembrane metalloprotease</fullName>
    </submittedName>
</protein>
<dbReference type="GO" id="GO:0008237">
    <property type="term" value="F:metallopeptidase activity"/>
    <property type="evidence" value="ECO:0007669"/>
    <property type="project" value="UniProtKB-KW"/>
</dbReference>